<proteinExistence type="predicted"/>
<feature type="region of interest" description="Disordered" evidence="1">
    <location>
        <begin position="361"/>
        <end position="385"/>
    </location>
</feature>
<protein>
    <submittedName>
        <fullName evidence="3">Uncharacterized protein LOC101843709 isoform X1</fullName>
    </submittedName>
</protein>
<feature type="compositionally biased region" description="Basic and acidic residues" evidence="1">
    <location>
        <begin position="487"/>
        <end position="503"/>
    </location>
</feature>
<evidence type="ECO:0000313" key="3">
    <source>
        <dbReference type="RefSeq" id="XP_040614228.1"/>
    </source>
</evidence>
<feature type="compositionally biased region" description="Polar residues" evidence="1">
    <location>
        <begin position="117"/>
        <end position="127"/>
    </location>
</feature>
<evidence type="ECO:0000313" key="2">
    <source>
        <dbReference type="Proteomes" id="UP000886700"/>
    </source>
</evidence>
<dbReference type="RefSeq" id="XP_040614228.1">
    <property type="nucleotide sequence ID" value="XM_040758294.1"/>
</dbReference>
<dbReference type="GeneID" id="101843709"/>
<name>A0ABM2YHP4_MESAU</name>
<feature type="region of interest" description="Disordered" evidence="1">
    <location>
        <begin position="484"/>
        <end position="510"/>
    </location>
</feature>
<evidence type="ECO:0000256" key="1">
    <source>
        <dbReference type="SAM" id="MobiDB-lite"/>
    </source>
</evidence>
<sequence length="557" mass="62849">MESQSPTQHLNALRRRDPERSKRAAAGRTQVSPQPDSLRHWPRGWAGRTRQVSCTGYQGRLVVTTEWPGVGCRTHTCLQARPVRSVSSGFTGVAPPNMATDLHAYPKGLNPPLLSSRPAQSPHQQDAPNLERPLSRAKGKRSRSHRAPVEDRQKAEQRILPEQPQPEAPPALAPKVFTRFPTRSNTYLIIGLQNELTKCGALKNMTDYEDFWKLAQEEVLGVEMKEKLQRIRFKLMNPRPWLPAASRRKETRMSVSADQDSGACQGTQSLLSRLTEWRKRCQQRGVAPELPGGQRESKITGKTKTASRSNVYLSRLYQMYSTSLANMEFSRRLLERDGRFADVRPEHGAGSLMDYLVPSRHEQTDAPPRETEVENPLAPGQQLQASPALRFLKYQSAESPRRSSQLKTGRHQVTLCGIKKACPGVNTTGVYAQKQSECCPRETRSKLSEQVRGKLVPEGLTADPRPTAPLTLDHVIQTHPVVGSLRLPKDGQPEREVEERHASPTEAQNRSQAIFLELRGRWRKIHPRNRFPWLSPKFYILDYNRARKRDSLAAPGS</sequence>
<feature type="compositionally biased region" description="Pro residues" evidence="1">
    <location>
        <begin position="163"/>
        <end position="172"/>
    </location>
</feature>
<dbReference type="Proteomes" id="UP000886700">
    <property type="component" value="Unplaced"/>
</dbReference>
<keyword evidence="2" id="KW-1185">Reference proteome</keyword>
<feature type="region of interest" description="Disordered" evidence="1">
    <location>
        <begin position="1"/>
        <end position="44"/>
    </location>
</feature>
<feature type="compositionally biased region" description="Basic residues" evidence="1">
    <location>
        <begin position="135"/>
        <end position="146"/>
    </location>
</feature>
<feature type="region of interest" description="Disordered" evidence="1">
    <location>
        <begin position="101"/>
        <end position="173"/>
    </location>
</feature>
<feature type="compositionally biased region" description="Polar residues" evidence="1">
    <location>
        <begin position="1"/>
        <end position="10"/>
    </location>
</feature>
<reference evidence="3" key="1">
    <citation type="submission" date="2025-08" db="UniProtKB">
        <authorList>
            <consortium name="RefSeq"/>
        </authorList>
    </citation>
    <scope>IDENTIFICATION</scope>
    <source>
        <tissue evidence="3">Liver</tissue>
    </source>
</reference>
<gene>
    <name evidence="3" type="primary">LOC101843709</name>
</gene>
<feature type="compositionally biased region" description="Basic and acidic residues" evidence="1">
    <location>
        <begin position="361"/>
        <end position="372"/>
    </location>
</feature>
<feature type="compositionally biased region" description="Basic and acidic residues" evidence="1">
    <location>
        <begin position="147"/>
        <end position="159"/>
    </location>
</feature>
<accession>A0ABM2YHP4</accession>
<organism evidence="2 3">
    <name type="scientific">Mesocricetus auratus</name>
    <name type="common">Golden hamster</name>
    <dbReference type="NCBI Taxonomy" id="10036"/>
    <lineage>
        <taxon>Eukaryota</taxon>
        <taxon>Metazoa</taxon>
        <taxon>Chordata</taxon>
        <taxon>Craniata</taxon>
        <taxon>Vertebrata</taxon>
        <taxon>Euteleostomi</taxon>
        <taxon>Mammalia</taxon>
        <taxon>Eutheria</taxon>
        <taxon>Euarchontoglires</taxon>
        <taxon>Glires</taxon>
        <taxon>Rodentia</taxon>
        <taxon>Myomorpha</taxon>
        <taxon>Muroidea</taxon>
        <taxon>Cricetidae</taxon>
        <taxon>Cricetinae</taxon>
        <taxon>Mesocricetus</taxon>
    </lineage>
</organism>